<dbReference type="EMBL" id="CP003108">
    <property type="protein sequence ID" value="AET69611.1"/>
    <property type="molecule type" value="Genomic_DNA"/>
</dbReference>
<dbReference type="OrthoDB" id="9772442at2"/>
<dbReference type="STRING" id="768706.Desor_4175"/>
<proteinExistence type="predicted"/>
<dbReference type="InterPro" id="IPR028994">
    <property type="entry name" value="Integrin_alpha_N"/>
</dbReference>
<dbReference type="HOGENOM" id="CLU_828202_0_0_9"/>
<evidence type="ECO:0000313" key="2">
    <source>
        <dbReference type="EMBL" id="AET69611.1"/>
    </source>
</evidence>
<sequence length="314" mass="33891">MKSKILLALIIIGSMFLAGCGKTAPADNLQQQEEQSSGAAAQESVSASSAETAIDYTQYLKKTWVMKKEADNSAGNAVSFTISNLEKGKLKAEFIVVGPAPSHPNNIADFEGTIINGTAECQFNDSRGNQGIIKLSFKAKNEMEASIKLTDQGEDSIARPPAGTFQFVPYNLKDVEGFSLIEDQSFPVDLNSWGKVKFVSGKLTAGSHIPVVFYLTDQDGNILYNFKAALPYMVDVKAVSFDDVSNDGLTDIIIIVDDAYPGQGNNPLATVYFQKADGSFENDLKLDQEINASGSNKDIKAVRSYLAQYHASGL</sequence>
<feature type="signal peptide" evidence="1">
    <location>
        <begin position="1"/>
        <end position="26"/>
    </location>
</feature>
<evidence type="ECO:0008006" key="4">
    <source>
        <dbReference type="Google" id="ProtNLM"/>
    </source>
</evidence>
<name>G7WHP9_DESOD</name>
<reference evidence="2 3" key="2">
    <citation type="journal article" date="2012" name="J. Bacteriol.">
        <title>Complete genome sequences of Desulfosporosinus orientis DSM765T, Desulfosporosinus youngiae DSM17734T, Desulfosporosinus meridiei DSM13257T, and Desulfosporosinus acidiphilus DSM22704T.</title>
        <authorList>
            <person name="Pester M."/>
            <person name="Brambilla E."/>
            <person name="Alazard D."/>
            <person name="Rattei T."/>
            <person name="Weinmaier T."/>
            <person name="Han J."/>
            <person name="Lucas S."/>
            <person name="Lapidus A."/>
            <person name="Cheng J.F."/>
            <person name="Goodwin L."/>
            <person name="Pitluck S."/>
            <person name="Peters L."/>
            <person name="Ovchinnikova G."/>
            <person name="Teshima H."/>
            <person name="Detter J.C."/>
            <person name="Han C.S."/>
            <person name="Tapia R."/>
            <person name="Land M.L."/>
            <person name="Hauser L."/>
            <person name="Kyrpides N.C."/>
            <person name="Ivanova N.N."/>
            <person name="Pagani I."/>
            <person name="Huntmann M."/>
            <person name="Wei C.L."/>
            <person name="Davenport K.W."/>
            <person name="Daligault H."/>
            <person name="Chain P.S."/>
            <person name="Chen A."/>
            <person name="Mavromatis K."/>
            <person name="Markowitz V."/>
            <person name="Szeto E."/>
            <person name="Mikhailova N."/>
            <person name="Pati A."/>
            <person name="Wagner M."/>
            <person name="Woyke T."/>
            <person name="Ollivier B."/>
            <person name="Klenk H.P."/>
            <person name="Spring S."/>
            <person name="Loy A."/>
        </authorList>
    </citation>
    <scope>NUCLEOTIDE SEQUENCE [LARGE SCALE GENOMIC DNA]</scope>
    <source>
        <strain evidence="3">ATCC 19365 / DSM 765 / NCIMB 8382 / VKM B-1628</strain>
    </source>
</reference>
<dbReference type="AlphaFoldDB" id="G7WHP9"/>
<dbReference type="RefSeq" id="WP_014186418.1">
    <property type="nucleotide sequence ID" value="NC_016584.1"/>
</dbReference>
<reference evidence="3" key="1">
    <citation type="submission" date="2011-11" db="EMBL/GenBank/DDBJ databases">
        <title>Complete sequence of Desulfosporosinus orientis DSM 765.</title>
        <authorList>
            <person name="Lucas S."/>
            <person name="Han J."/>
            <person name="Lapidus A."/>
            <person name="Cheng J.-F."/>
            <person name="Goodwin L."/>
            <person name="Pitluck S."/>
            <person name="Peters L."/>
            <person name="Ovchinnikova G."/>
            <person name="Teshima H."/>
            <person name="Detter J.C."/>
            <person name="Han C."/>
            <person name="Tapia R."/>
            <person name="Land M."/>
            <person name="Hauser L."/>
            <person name="Kyrpides N."/>
            <person name="Ivanova N."/>
            <person name="Pagani I."/>
            <person name="Pester M."/>
            <person name="Spring S."/>
            <person name="Ollivier B."/>
            <person name="Rattei T."/>
            <person name="Klenk H.-P."/>
            <person name="Wagner M."/>
            <person name="Loy A."/>
            <person name="Woyke T."/>
        </authorList>
    </citation>
    <scope>NUCLEOTIDE SEQUENCE [LARGE SCALE GENOMIC DNA]</scope>
    <source>
        <strain evidence="3">ATCC 19365 / DSM 765 / NCIMB 8382 / VKM B-1628</strain>
    </source>
</reference>
<keyword evidence="3" id="KW-1185">Reference proteome</keyword>
<evidence type="ECO:0000256" key="1">
    <source>
        <dbReference type="SAM" id="SignalP"/>
    </source>
</evidence>
<evidence type="ECO:0000313" key="3">
    <source>
        <dbReference type="Proteomes" id="UP000006346"/>
    </source>
</evidence>
<dbReference type="Proteomes" id="UP000006346">
    <property type="component" value="Chromosome"/>
</dbReference>
<dbReference type="PATRIC" id="fig|768706.3.peg.4233"/>
<dbReference type="eggNOG" id="ENOG5031ET5">
    <property type="taxonomic scope" value="Bacteria"/>
</dbReference>
<organism evidence="2 3">
    <name type="scientific">Desulfosporosinus orientis (strain ATCC 19365 / DSM 765 / NCIMB 8382 / VKM B-1628 / Singapore I)</name>
    <name type="common">Desulfotomaculum orientis</name>
    <dbReference type="NCBI Taxonomy" id="768706"/>
    <lineage>
        <taxon>Bacteria</taxon>
        <taxon>Bacillati</taxon>
        <taxon>Bacillota</taxon>
        <taxon>Clostridia</taxon>
        <taxon>Eubacteriales</taxon>
        <taxon>Desulfitobacteriaceae</taxon>
        <taxon>Desulfosporosinus</taxon>
    </lineage>
</organism>
<dbReference type="KEGG" id="dor:Desor_4175"/>
<gene>
    <name evidence="2" type="ordered locus">Desor_4175</name>
</gene>
<protein>
    <recommendedName>
        <fullName evidence="4">Dockerin domain-containing protein</fullName>
    </recommendedName>
</protein>
<accession>G7WHP9</accession>
<dbReference type="SUPFAM" id="SSF69318">
    <property type="entry name" value="Integrin alpha N-terminal domain"/>
    <property type="match status" value="1"/>
</dbReference>
<keyword evidence="1" id="KW-0732">Signal</keyword>
<feature type="chain" id="PRO_5003505165" description="Dockerin domain-containing protein" evidence="1">
    <location>
        <begin position="27"/>
        <end position="314"/>
    </location>
</feature>
<dbReference type="PROSITE" id="PS51257">
    <property type="entry name" value="PROKAR_LIPOPROTEIN"/>
    <property type="match status" value="1"/>
</dbReference>